<reference evidence="2 3" key="1">
    <citation type="journal article" date="2004" name="Nat. Genet.">
        <title>Reductive evolution suggested from the complete genome sequence of a plant-pathogenic phytoplasma.</title>
        <authorList>
            <person name="Oshima K."/>
            <person name="Kakizawa S."/>
            <person name="Nishigawa H."/>
            <person name="Jung H.-Y."/>
            <person name="Wei W."/>
            <person name="Suzuki S."/>
            <person name="Arashida R."/>
            <person name="Nakata D."/>
            <person name="Miyata S."/>
            <person name="Ugaki M."/>
            <person name="Namba S."/>
        </authorList>
    </citation>
    <scope>NUCLEOTIDE SEQUENCE [LARGE SCALE GENOMIC DNA]</scope>
    <source>
        <strain evidence="3">OY-M</strain>
    </source>
</reference>
<protein>
    <submittedName>
        <fullName evidence="2">Uncharacterized protein</fullName>
    </submittedName>
</protein>
<evidence type="ECO:0000256" key="1">
    <source>
        <dbReference type="SAM" id="MobiDB-lite"/>
    </source>
</evidence>
<dbReference type="AlphaFoldDB" id="Q6YPY5"/>
<sequence>MCSLQNLKKPFCLKNAPKKLIYVYQKDIDLSKYGYGNNTHSIEDLKNSRLGIKNLYLFWLKDGSQAEPKQRDAIINSSSSRTRQKNWDGSPNLQNWQSQNWEDELEENWEKEFQTDWEDE</sequence>
<proteinExistence type="predicted"/>
<dbReference type="HOGENOM" id="CLU_2047295_0_0_14"/>
<feature type="compositionally biased region" description="Polar residues" evidence="1">
    <location>
        <begin position="75"/>
        <end position="99"/>
    </location>
</feature>
<keyword evidence="3" id="KW-1185">Reference proteome</keyword>
<evidence type="ECO:0000313" key="3">
    <source>
        <dbReference type="Proteomes" id="UP000002523"/>
    </source>
</evidence>
<accession>Q6YPY5</accession>
<gene>
    <name evidence="2" type="ordered locus">PAM_590</name>
</gene>
<name>Q6YPY5_ONYPE</name>
<dbReference type="Proteomes" id="UP000002523">
    <property type="component" value="Chromosome"/>
</dbReference>
<dbReference type="KEGG" id="poy:PAM_590"/>
<evidence type="ECO:0000313" key="2">
    <source>
        <dbReference type="EMBL" id="BAD04675.1"/>
    </source>
</evidence>
<feature type="region of interest" description="Disordered" evidence="1">
    <location>
        <begin position="70"/>
        <end position="99"/>
    </location>
</feature>
<organism evidence="2 3">
    <name type="scientific">Onion yellows phytoplasma (strain OY-M)</name>
    <dbReference type="NCBI Taxonomy" id="262768"/>
    <lineage>
        <taxon>Bacteria</taxon>
        <taxon>Bacillati</taxon>
        <taxon>Mycoplasmatota</taxon>
        <taxon>Mollicutes</taxon>
        <taxon>Acholeplasmatales</taxon>
        <taxon>Acholeplasmataceae</taxon>
        <taxon>Candidatus Phytoplasma</taxon>
        <taxon>16SrI (Aster yellows group)</taxon>
    </lineage>
</organism>
<dbReference type="EMBL" id="AP006628">
    <property type="protein sequence ID" value="BAD04675.1"/>
    <property type="molecule type" value="Genomic_DNA"/>
</dbReference>